<dbReference type="Gene3D" id="3.40.1310.20">
    <property type="match status" value="1"/>
</dbReference>
<reference evidence="1" key="1">
    <citation type="journal article" date="2020" name="Virol. J.">
        <title>Viral metagenomics revealed diverse CRESS-DNA virus genomes in faeces of forest musk deer.</title>
        <authorList>
            <person name="Liu Q."/>
            <person name="Wang H."/>
            <person name="Ling Y."/>
            <person name="Yang S.X."/>
            <person name="Wang X.C."/>
            <person name="Zhou R."/>
            <person name="Xiao Y.Q."/>
            <person name="Chen X."/>
            <person name="Yang J."/>
            <person name="Fu W.G."/>
            <person name="Zhang W."/>
            <person name="Qi G.L."/>
        </authorList>
    </citation>
    <scope>NUCLEOTIDE SEQUENCE</scope>
    <source>
        <strain evidence="1">UJSL002</strain>
    </source>
</reference>
<sequence length="282" mass="32813">MVRKMGTCRGWHVRCRMCNLWSKTGENAMTNPTWFVLTIWKDRYKGTKEELKAWLIAHHAKEGVIGEEISPTSGKMHYQCKIHLSRGETLEGWKALIGPFGHVDIAHDKNFSGYEEKDGNFIRWPESPIEKFKDIGPLYFWEQVVLAELEKQDDRKMLVVLDTTGKGGKTTFSKHLEAKGEMDVCPVVSDEYNDYTGYCMEFPAKGYIFDIPRASSIKRRCAMWSGIEKIKDGLLYEKRYKPRKKWIEPPKVLIFTNEPDIPYEMLSRDRWVVVDIADYNNA</sequence>
<name>A0A6M4B690_9VIRU</name>
<protein>
    <submittedName>
        <fullName evidence="1">Replication-associated protein</fullName>
    </submittedName>
</protein>
<dbReference type="EMBL" id="MN621468">
    <property type="protein sequence ID" value="QJQ37735.1"/>
    <property type="molecule type" value="Genomic_DNA"/>
</dbReference>
<proteinExistence type="predicted"/>
<organism evidence="1">
    <name type="scientific">Cressdnaviricota sp</name>
    <dbReference type="NCBI Taxonomy" id="2748378"/>
    <lineage>
        <taxon>Viruses</taxon>
        <taxon>Monodnaviria</taxon>
        <taxon>Shotokuvirae</taxon>
        <taxon>Cressdnaviricota</taxon>
    </lineage>
</organism>
<accession>A0A6M4B690</accession>
<evidence type="ECO:0000313" key="1">
    <source>
        <dbReference type="EMBL" id="QJQ37735.1"/>
    </source>
</evidence>